<dbReference type="PANTHER" id="PTHR38097">
    <property type="match status" value="1"/>
</dbReference>
<dbReference type="GO" id="GO:0032993">
    <property type="term" value="C:protein-DNA complex"/>
    <property type="evidence" value="ECO:0007669"/>
    <property type="project" value="TreeGrafter"/>
</dbReference>
<evidence type="ECO:0000256" key="4">
    <source>
        <dbReference type="ARBA" id="ARBA00023125"/>
    </source>
</evidence>
<accession>A0A840RVG0</accession>
<comment type="caution">
    <text evidence="7">The sequence shown here is derived from an EMBL/GenBank/DDBJ whole genome shotgun (WGS) entry which is preliminary data.</text>
</comment>
<organism evidence="7 8">
    <name type="scientific">Glaciimonas immobilis</name>
    <dbReference type="NCBI Taxonomy" id="728004"/>
    <lineage>
        <taxon>Bacteria</taxon>
        <taxon>Pseudomonadati</taxon>
        <taxon>Pseudomonadota</taxon>
        <taxon>Betaproteobacteria</taxon>
        <taxon>Burkholderiales</taxon>
        <taxon>Oxalobacteraceae</taxon>
        <taxon>Glaciimonas</taxon>
    </lineage>
</organism>
<dbReference type="GO" id="GO:0003680">
    <property type="term" value="F:minor groove of adenine-thymine-rich DNA binding"/>
    <property type="evidence" value="ECO:0007669"/>
    <property type="project" value="TreeGrafter"/>
</dbReference>
<dbReference type="GO" id="GO:0005829">
    <property type="term" value="C:cytosol"/>
    <property type="evidence" value="ECO:0007669"/>
    <property type="project" value="TreeGrafter"/>
</dbReference>
<dbReference type="PANTHER" id="PTHR38097:SF2">
    <property type="entry name" value="DNA-BINDING PROTEIN STPA"/>
    <property type="match status" value="1"/>
</dbReference>
<name>A0A840RVG0_9BURK</name>
<dbReference type="Gene3D" id="4.10.430.10">
    <property type="entry name" value="Histone-like protein H-NS, C-terminal domain"/>
    <property type="match status" value="1"/>
</dbReference>
<dbReference type="SUPFAM" id="SSF81273">
    <property type="entry name" value="H-NS histone-like proteins"/>
    <property type="match status" value="1"/>
</dbReference>
<gene>
    <name evidence="7" type="ORF">HNR39_002718</name>
</gene>
<protein>
    <submittedName>
        <fullName evidence="7">DNA-binding protein H-NS</fullName>
    </submittedName>
</protein>
<comment type="subcellular location">
    <subcellularLocation>
        <location evidence="1">Cytoplasm</location>
        <location evidence="1">Nucleoid</location>
    </subcellularLocation>
</comment>
<dbReference type="InterPro" id="IPR027444">
    <property type="entry name" value="H-NS_C_dom"/>
</dbReference>
<evidence type="ECO:0000256" key="3">
    <source>
        <dbReference type="ARBA" id="ARBA00022490"/>
    </source>
</evidence>
<proteinExistence type="inferred from homology"/>
<keyword evidence="8" id="KW-1185">Reference proteome</keyword>
<keyword evidence="4 7" id="KW-0238">DNA-binding</keyword>
<comment type="similarity">
    <text evidence="2">Belongs to the histone-like protein H-NS family.</text>
</comment>
<dbReference type="Pfam" id="PF00816">
    <property type="entry name" value="Histone_HNS"/>
    <property type="match status" value="1"/>
</dbReference>
<evidence type="ECO:0000313" key="8">
    <source>
        <dbReference type="Proteomes" id="UP000571084"/>
    </source>
</evidence>
<feature type="coiled-coil region" evidence="5">
    <location>
        <begin position="11"/>
        <end position="43"/>
    </location>
</feature>
<sequence length="106" mass="11954">MDLSNLTVAQLRVLQEQVKQSLKDREQEEMTKAREQILAIAQTAGISLKDLLSIPARNKNNVTKAKVAVRYRSPSDASLQWTGRGRQPKWVQEWISSGKSLDALHV</sequence>
<dbReference type="AlphaFoldDB" id="A0A840RVG0"/>
<dbReference type="SMART" id="SM00528">
    <property type="entry name" value="HNS"/>
    <property type="match status" value="1"/>
</dbReference>
<reference evidence="7 8" key="1">
    <citation type="submission" date="2020-08" db="EMBL/GenBank/DDBJ databases">
        <title>Genomic Encyclopedia of Type Strains, Phase IV (KMG-IV): sequencing the most valuable type-strain genomes for metagenomic binning, comparative biology and taxonomic classification.</title>
        <authorList>
            <person name="Goeker M."/>
        </authorList>
    </citation>
    <scope>NUCLEOTIDE SEQUENCE [LARGE SCALE GENOMIC DNA]</scope>
    <source>
        <strain evidence="7 8">DSM 23240</strain>
    </source>
</reference>
<dbReference type="GO" id="GO:0009295">
    <property type="term" value="C:nucleoid"/>
    <property type="evidence" value="ECO:0007669"/>
    <property type="project" value="UniProtKB-SubCell"/>
</dbReference>
<dbReference type="InterPro" id="IPR037150">
    <property type="entry name" value="H-NS_C_dom_sf"/>
</dbReference>
<dbReference type="GO" id="GO:0003681">
    <property type="term" value="F:bent DNA binding"/>
    <property type="evidence" value="ECO:0007669"/>
    <property type="project" value="TreeGrafter"/>
</dbReference>
<evidence type="ECO:0000256" key="1">
    <source>
        <dbReference type="ARBA" id="ARBA00004453"/>
    </source>
</evidence>
<keyword evidence="5" id="KW-0175">Coiled coil</keyword>
<keyword evidence="3" id="KW-0963">Cytoplasm</keyword>
<dbReference type="RefSeq" id="WP_168055682.1">
    <property type="nucleotide sequence ID" value="NZ_JAAOZT010000007.1"/>
</dbReference>
<dbReference type="GO" id="GO:0000976">
    <property type="term" value="F:transcription cis-regulatory region binding"/>
    <property type="evidence" value="ECO:0007669"/>
    <property type="project" value="TreeGrafter"/>
</dbReference>
<dbReference type="EMBL" id="JACHHQ010000005">
    <property type="protein sequence ID" value="MBB5200876.1"/>
    <property type="molecule type" value="Genomic_DNA"/>
</dbReference>
<dbReference type="Proteomes" id="UP000571084">
    <property type="component" value="Unassembled WGS sequence"/>
</dbReference>
<evidence type="ECO:0000256" key="5">
    <source>
        <dbReference type="SAM" id="Coils"/>
    </source>
</evidence>
<evidence type="ECO:0000256" key="2">
    <source>
        <dbReference type="ARBA" id="ARBA00010610"/>
    </source>
</evidence>
<evidence type="ECO:0000313" key="7">
    <source>
        <dbReference type="EMBL" id="MBB5200876.1"/>
    </source>
</evidence>
<evidence type="ECO:0000259" key="6">
    <source>
        <dbReference type="SMART" id="SM00528"/>
    </source>
</evidence>
<dbReference type="GO" id="GO:0001217">
    <property type="term" value="F:DNA-binding transcription repressor activity"/>
    <property type="evidence" value="ECO:0007669"/>
    <property type="project" value="TreeGrafter"/>
</dbReference>
<feature type="domain" description="DNA-binding protein H-NS-like C-terminal" evidence="6">
    <location>
        <begin position="61"/>
        <end position="106"/>
    </location>
</feature>